<dbReference type="GO" id="GO:0030170">
    <property type="term" value="F:pyridoxal phosphate binding"/>
    <property type="evidence" value="ECO:0007669"/>
    <property type="project" value="InterPro"/>
</dbReference>
<dbReference type="InterPro" id="IPR015424">
    <property type="entry name" value="PyrdxlP-dep_Trfase"/>
</dbReference>
<dbReference type="GO" id="GO:0019346">
    <property type="term" value="P:transsulfuration"/>
    <property type="evidence" value="ECO:0007669"/>
    <property type="project" value="InterPro"/>
</dbReference>
<dbReference type="InterPro" id="IPR000277">
    <property type="entry name" value="Cys/Met-Metab_PyrdxlP-dep_enz"/>
</dbReference>
<keyword evidence="3" id="KW-0663">Pyridoxal phosphate</keyword>
<sequence length="348" mass="39732">MNQQINQDIVFSTINDKIIYNRGKSMSSIKLESELANCYECVHCRITNSGLSAISILMNALYIKHVNDNINIIYANELYPLTPAVLSAPTKYGNKNVNVDEFDVTNASELINLFTQKYFNGINILFAESASNPHSYMFDFEIIPLLRKLSKILYVIIDNTWLTELILNPFDYDVDFVILSLTKYYSAGNAIGGAILADYNIEHVDIWMELTGQHTSPVNCEIIYDNIASMAQRIERCSDLTTRIIDWIQINTTVKTIHPYNKNNSLWDKYAESFYPCVIVLVVDETVIQKFKNQTSIDIKVSFGSKMSRINPLSILETQKDGFYHIRLAIGYDDTYQRITNILGSILC</sequence>
<dbReference type="GO" id="GO:0003961">
    <property type="term" value="F:O-acetylhomoserine aminocarboxypropyltransferase activity"/>
    <property type="evidence" value="ECO:0007669"/>
    <property type="project" value="TreeGrafter"/>
</dbReference>
<evidence type="ECO:0000256" key="2">
    <source>
        <dbReference type="ARBA" id="ARBA00022679"/>
    </source>
</evidence>
<dbReference type="EMBL" id="MN739362">
    <property type="protein sequence ID" value="QHT01043.1"/>
    <property type="molecule type" value="Genomic_DNA"/>
</dbReference>
<keyword evidence="2" id="KW-0808">Transferase</keyword>
<dbReference type="GO" id="GO:0071269">
    <property type="term" value="P:L-homocysteine biosynthetic process"/>
    <property type="evidence" value="ECO:0007669"/>
    <property type="project" value="TreeGrafter"/>
</dbReference>
<dbReference type="InterPro" id="IPR006235">
    <property type="entry name" value="OAc-hSer/O-AcSer_sulfhydrylase"/>
</dbReference>
<name>A0A6C0C9P5_9ZZZZ</name>
<protein>
    <recommendedName>
        <fullName evidence="5">Aminotransferase class V domain-containing protein</fullName>
    </recommendedName>
</protein>
<dbReference type="Gene3D" id="3.40.640.10">
    <property type="entry name" value="Type I PLP-dependent aspartate aminotransferase-like (Major domain)"/>
    <property type="match status" value="1"/>
</dbReference>
<dbReference type="GO" id="GO:0005737">
    <property type="term" value="C:cytoplasm"/>
    <property type="evidence" value="ECO:0007669"/>
    <property type="project" value="TreeGrafter"/>
</dbReference>
<organism evidence="4">
    <name type="scientific">viral metagenome</name>
    <dbReference type="NCBI Taxonomy" id="1070528"/>
    <lineage>
        <taxon>unclassified sequences</taxon>
        <taxon>metagenomes</taxon>
        <taxon>organismal metagenomes</taxon>
    </lineage>
</organism>
<proteinExistence type="predicted"/>
<dbReference type="PANTHER" id="PTHR43797">
    <property type="entry name" value="HOMOCYSTEINE/CYSTEINE SYNTHASE"/>
    <property type="match status" value="1"/>
</dbReference>
<dbReference type="InterPro" id="IPR015421">
    <property type="entry name" value="PyrdxlP-dep_Trfase_major"/>
</dbReference>
<accession>A0A6C0C9P5</accession>
<reference evidence="4" key="1">
    <citation type="journal article" date="2020" name="Nature">
        <title>Giant virus diversity and host interactions through global metagenomics.</title>
        <authorList>
            <person name="Schulz F."/>
            <person name="Roux S."/>
            <person name="Paez-Espino D."/>
            <person name="Jungbluth S."/>
            <person name="Walsh D.A."/>
            <person name="Denef V.J."/>
            <person name="McMahon K.D."/>
            <person name="Konstantinidis K.T."/>
            <person name="Eloe-Fadrosh E.A."/>
            <person name="Kyrpides N.C."/>
            <person name="Woyke T."/>
        </authorList>
    </citation>
    <scope>NUCLEOTIDE SEQUENCE</scope>
    <source>
        <strain evidence="4">GVMAG-M-3300020192-26</strain>
    </source>
</reference>
<evidence type="ECO:0000256" key="1">
    <source>
        <dbReference type="ARBA" id="ARBA00001933"/>
    </source>
</evidence>
<dbReference type="Pfam" id="PF01053">
    <property type="entry name" value="Cys_Met_Meta_PP"/>
    <property type="match status" value="1"/>
</dbReference>
<comment type="cofactor">
    <cofactor evidence="1">
        <name>pyridoxal 5'-phosphate</name>
        <dbReference type="ChEBI" id="CHEBI:597326"/>
    </cofactor>
</comment>
<dbReference type="PANTHER" id="PTHR43797:SF2">
    <property type="entry name" value="HOMOCYSTEINE_CYSTEINE SYNTHASE"/>
    <property type="match status" value="1"/>
</dbReference>
<evidence type="ECO:0000256" key="3">
    <source>
        <dbReference type="ARBA" id="ARBA00022898"/>
    </source>
</evidence>
<dbReference type="SUPFAM" id="SSF53383">
    <property type="entry name" value="PLP-dependent transferases"/>
    <property type="match status" value="1"/>
</dbReference>
<dbReference type="GO" id="GO:0006535">
    <property type="term" value="P:cysteine biosynthetic process from serine"/>
    <property type="evidence" value="ECO:0007669"/>
    <property type="project" value="TreeGrafter"/>
</dbReference>
<dbReference type="GO" id="GO:0004124">
    <property type="term" value="F:cysteine synthase activity"/>
    <property type="evidence" value="ECO:0007669"/>
    <property type="project" value="TreeGrafter"/>
</dbReference>
<evidence type="ECO:0008006" key="5">
    <source>
        <dbReference type="Google" id="ProtNLM"/>
    </source>
</evidence>
<dbReference type="AlphaFoldDB" id="A0A6C0C9P5"/>
<evidence type="ECO:0000313" key="4">
    <source>
        <dbReference type="EMBL" id="QHT01043.1"/>
    </source>
</evidence>